<evidence type="ECO:0000313" key="4">
    <source>
        <dbReference type="Proteomes" id="UP000738349"/>
    </source>
</evidence>
<dbReference type="AlphaFoldDB" id="A0A9P9EQ75"/>
<dbReference type="SUPFAM" id="SSF54909">
    <property type="entry name" value="Dimeric alpha+beta barrel"/>
    <property type="match status" value="1"/>
</dbReference>
<dbReference type="OrthoDB" id="2519291at2759"/>
<dbReference type="Proteomes" id="UP000738349">
    <property type="component" value="Unassembled WGS sequence"/>
</dbReference>
<keyword evidence="4" id="KW-1185">Reference proteome</keyword>
<evidence type="ECO:0000313" key="3">
    <source>
        <dbReference type="EMBL" id="KAH7141799.1"/>
    </source>
</evidence>
<comment type="caution">
    <text evidence="3">The sequence shown here is derived from an EMBL/GenBank/DDBJ whole genome shotgun (WGS) entry which is preliminary data.</text>
</comment>
<evidence type="ECO:0000256" key="1">
    <source>
        <dbReference type="ARBA" id="ARBA00005986"/>
    </source>
</evidence>
<dbReference type="EMBL" id="JAGMUV010000010">
    <property type="protein sequence ID" value="KAH7141799.1"/>
    <property type="molecule type" value="Genomic_DNA"/>
</dbReference>
<organism evidence="3 4">
    <name type="scientific">Dactylonectria macrodidyma</name>
    <dbReference type="NCBI Taxonomy" id="307937"/>
    <lineage>
        <taxon>Eukaryota</taxon>
        <taxon>Fungi</taxon>
        <taxon>Dikarya</taxon>
        <taxon>Ascomycota</taxon>
        <taxon>Pezizomycotina</taxon>
        <taxon>Sordariomycetes</taxon>
        <taxon>Hypocreomycetidae</taxon>
        <taxon>Hypocreales</taxon>
        <taxon>Nectriaceae</taxon>
        <taxon>Dactylonectria</taxon>
    </lineage>
</organism>
<protein>
    <recommendedName>
        <fullName evidence="2">EthD domain-containing protein</fullName>
    </recommendedName>
</protein>
<feature type="domain" description="EthD" evidence="2">
    <location>
        <begin position="31"/>
        <end position="121"/>
    </location>
</feature>
<dbReference type="InterPro" id="IPR011008">
    <property type="entry name" value="Dimeric_a/b-barrel"/>
</dbReference>
<proteinExistence type="inferred from homology"/>
<dbReference type="GO" id="GO:0016491">
    <property type="term" value="F:oxidoreductase activity"/>
    <property type="evidence" value="ECO:0007669"/>
    <property type="project" value="InterPro"/>
</dbReference>
<name>A0A9P9EQ75_9HYPO</name>
<evidence type="ECO:0000259" key="2">
    <source>
        <dbReference type="Pfam" id="PF07110"/>
    </source>
</evidence>
<dbReference type="Pfam" id="PF07110">
    <property type="entry name" value="EthD"/>
    <property type="match status" value="1"/>
</dbReference>
<dbReference type="Gene3D" id="3.30.70.100">
    <property type="match status" value="1"/>
</dbReference>
<dbReference type="InterPro" id="IPR009799">
    <property type="entry name" value="EthD_dom"/>
</dbReference>
<gene>
    <name evidence="3" type="ORF">EDB81DRAFT_884857</name>
</gene>
<comment type="similarity">
    <text evidence="1">Belongs to the tpcK family.</text>
</comment>
<sequence>MFPTACLLKLYHTSSDTFATMKAYYFLWRRTGMDRKEFIDYYEKPHVDLILLNVPRHNDFRRNYPVWDRSNTADPGSPPFDALTAITYNNPAMFAEALATFYSQPFNQIVTEDELRFLDRSRIKFVMVDEIIDDVPENEWRPAPMVVEEAKLIRLIKRPAALDAAEFRTA</sequence>
<accession>A0A9P9EQ75</accession>
<reference evidence="3" key="1">
    <citation type="journal article" date="2021" name="Nat. Commun.">
        <title>Genetic determinants of endophytism in the Arabidopsis root mycobiome.</title>
        <authorList>
            <person name="Mesny F."/>
            <person name="Miyauchi S."/>
            <person name="Thiergart T."/>
            <person name="Pickel B."/>
            <person name="Atanasova L."/>
            <person name="Karlsson M."/>
            <person name="Huettel B."/>
            <person name="Barry K.W."/>
            <person name="Haridas S."/>
            <person name="Chen C."/>
            <person name="Bauer D."/>
            <person name="Andreopoulos W."/>
            <person name="Pangilinan J."/>
            <person name="LaButti K."/>
            <person name="Riley R."/>
            <person name="Lipzen A."/>
            <person name="Clum A."/>
            <person name="Drula E."/>
            <person name="Henrissat B."/>
            <person name="Kohler A."/>
            <person name="Grigoriev I.V."/>
            <person name="Martin F.M."/>
            <person name="Hacquard S."/>
        </authorList>
    </citation>
    <scope>NUCLEOTIDE SEQUENCE</scope>
    <source>
        <strain evidence="3">MPI-CAGE-AT-0147</strain>
    </source>
</reference>